<evidence type="ECO:0000256" key="6">
    <source>
        <dbReference type="SAM" id="Phobius"/>
    </source>
</evidence>
<comment type="subcellular location">
    <subcellularLocation>
        <location evidence="1">Cell membrane</location>
        <topology evidence="1">Multi-pass membrane protein</topology>
    </subcellularLocation>
</comment>
<dbReference type="NCBIfam" id="TIGR00374">
    <property type="entry name" value="flippase-like domain"/>
    <property type="match status" value="1"/>
</dbReference>
<feature type="transmembrane region" description="Helical" evidence="6">
    <location>
        <begin position="159"/>
        <end position="182"/>
    </location>
</feature>
<dbReference type="EMBL" id="FOKV01000001">
    <property type="protein sequence ID" value="SFB81981.1"/>
    <property type="molecule type" value="Genomic_DNA"/>
</dbReference>
<dbReference type="Proteomes" id="UP000199438">
    <property type="component" value="Unassembled WGS sequence"/>
</dbReference>
<keyword evidence="4 6" id="KW-1133">Transmembrane helix</keyword>
<dbReference type="PANTHER" id="PTHR39087:SF2">
    <property type="entry name" value="UPF0104 MEMBRANE PROTEIN MJ1595"/>
    <property type="match status" value="1"/>
</dbReference>
<dbReference type="OrthoDB" id="9812094at2"/>
<proteinExistence type="predicted"/>
<feature type="transmembrane region" description="Helical" evidence="6">
    <location>
        <begin position="7"/>
        <end position="26"/>
    </location>
</feature>
<feature type="transmembrane region" description="Helical" evidence="6">
    <location>
        <begin position="244"/>
        <end position="260"/>
    </location>
</feature>
<feature type="transmembrane region" description="Helical" evidence="6">
    <location>
        <begin position="46"/>
        <end position="65"/>
    </location>
</feature>
<keyword evidence="2" id="KW-1003">Cell membrane</keyword>
<evidence type="ECO:0000313" key="7">
    <source>
        <dbReference type="EMBL" id="SFB81981.1"/>
    </source>
</evidence>
<feature type="transmembrane region" description="Helical" evidence="6">
    <location>
        <begin position="267"/>
        <end position="284"/>
    </location>
</feature>
<evidence type="ECO:0008006" key="9">
    <source>
        <dbReference type="Google" id="ProtNLM"/>
    </source>
</evidence>
<dbReference type="PANTHER" id="PTHR39087">
    <property type="entry name" value="UPF0104 MEMBRANE PROTEIN MJ1595"/>
    <property type="match status" value="1"/>
</dbReference>
<dbReference type="InterPro" id="IPR022791">
    <property type="entry name" value="L-PG_synthase/AglD"/>
</dbReference>
<keyword evidence="5 6" id="KW-0472">Membrane</keyword>
<evidence type="ECO:0000256" key="3">
    <source>
        <dbReference type="ARBA" id="ARBA00022692"/>
    </source>
</evidence>
<gene>
    <name evidence="7" type="ORF">SAMN04487907_101776</name>
</gene>
<feature type="transmembrane region" description="Helical" evidence="6">
    <location>
        <begin position="214"/>
        <end position="238"/>
    </location>
</feature>
<dbReference type="Pfam" id="PF03706">
    <property type="entry name" value="LPG_synthase_TM"/>
    <property type="match status" value="1"/>
</dbReference>
<dbReference type="STRING" id="1334022.SAMN04487907_101776"/>
<feature type="transmembrane region" description="Helical" evidence="6">
    <location>
        <begin position="290"/>
        <end position="317"/>
    </location>
</feature>
<evidence type="ECO:0000256" key="2">
    <source>
        <dbReference type="ARBA" id="ARBA00022475"/>
    </source>
</evidence>
<organism evidence="7 8">
    <name type="scientific">Zunongwangia mangrovi</name>
    <dbReference type="NCBI Taxonomy" id="1334022"/>
    <lineage>
        <taxon>Bacteria</taxon>
        <taxon>Pseudomonadati</taxon>
        <taxon>Bacteroidota</taxon>
        <taxon>Flavobacteriia</taxon>
        <taxon>Flavobacteriales</taxon>
        <taxon>Flavobacteriaceae</taxon>
        <taxon>Zunongwangia</taxon>
    </lineage>
</organism>
<protein>
    <recommendedName>
        <fullName evidence="9">Lysylphosphatidylglycerol synthase TM region</fullName>
    </recommendedName>
</protein>
<evidence type="ECO:0000313" key="8">
    <source>
        <dbReference type="Proteomes" id="UP000199438"/>
    </source>
</evidence>
<evidence type="ECO:0000256" key="1">
    <source>
        <dbReference type="ARBA" id="ARBA00004651"/>
    </source>
</evidence>
<accession>A0A1I1E485</accession>
<evidence type="ECO:0000256" key="4">
    <source>
        <dbReference type="ARBA" id="ARBA00022989"/>
    </source>
</evidence>
<dbReference type="AlphaFoldDB" id="A0A1I1E485"/>
<dbReference type="GO" id="GO:0005886">
    <property type="term" value="C:plasma membrane"/>
    <property type="evidence" value="ECO:0007669"/>
    <property type="project" value="UniProtKB-SubCell"/>
</dbReference>
<dbReference type="RefSeq" id="WP_092540043.1">
    <property type="nucleotide sequence ID" value="NZ_FOKV01000001.1"/>
</dbReference>
<reference evidence="8" key="1">
    <citation type="submission" date="2016-10" db="EMBL/GenBank/DDBJ databases">
        <authorList>
            <person name="Varghese N."/>
            <person name="Submissions S."/>
        </authorList>
    </citation>
    <scope>NUCLEOTIDE SEQUENCE [LARGE SCALE GENOMIC DNA]</scope>
    <source>
        <strain evidence="8">DSM 24499</strain>
    </source>
</reference>
<evidence type="ECO:0000256" key="5">
    <source>
        <dbReference type="ARBA" id="ARBA00023136"/>
    </source>
</evidence>
<sequence length="321" mass="35847">MNPKLKKILKTIIPLLLGIFLIWYSYNSATPAERAELIRNIKKADPFWVGFSLILGTLSHLSRAYRWKFMLEPLGYRPKFRNSFMAVMAGYLANLGIPRSGEFLRAATLKTYEDIPIEKGFGTIISERLADLIILLSIISLAVILQTENVLTYFAENNINPVFTIGAFVILVILGTLTLILIKKSKIPFLKKIKDFAKGLLEGMRSILKMRQKWAFIFHTIFIWAMYVMMFYVATFAIPETSDVGFGAILAAFVVGSFAISVTNGGIGVYPIAIGGVLTLFSISRQGGEAFGWVVWASQTLLNLALGGLSFIFLPILNRRK</sequence>
<keyword evidence="8" id="KW-1185">Reference proteome</keyword>
<keyword evidence="3 6" id="KW-0812">Transmembrane</keyword>
<feature type="transmembrane region" description="Helical" evidence="6">
    <location>
        <begin position="129"/>
        <end position="147"/>
    </location>
</feature>
<name>A0A1I1E485_9FLAO</name>